<evidence type="ECO:0000256" key="2">
    <source>
        <dbReference type="ARBA" id="ARBA00023002"/>
    </source>
</evidence>
<organism evidence="3 4">
    <name type="scientific">Oceanobacillus oncorhynchi</name>
    <dbReference type="NCBI Taxonomy" id="545501"/>
    <lineage>
        <taxon>Bacteria</taxon>
        <taxon>Bacillati</taxon>
        <taxon>Bacillota</taxon>
        <taxon>Bacilli</taxon>
        <taxon>Bacillales</taxon>
        <taxon>Bacillaceae</taxon>
        <taxon>Oceanobacillus</taxon>
    </lineage>
</organism>
<sequence>MKGNILLIGASGDIGSAAAKKLMSDGYHLILHYHSNQASVEALMEVDKQHAVLAAYQANLANEAEVNAFIEEISFAVDGIVFAGGHAHYGLFQDMKPKEMDDLLQVHVKSPWLITHHFLPDMIRQKRGAILFVTSMWGDHGASNEVVYSSVKGAQNIFVKALAKEVALSNVRVNAVSPGFIDTKMNHNLSAEETHAFIDEIPANRAGRPEEVANAISYLLSEESSYIQGEIIRINGGL</sequence>
<dbReference type="Gene3D" id="3.40.50.720">
    <property type="entry name" value="NAD(P)-binding Rossmann-like Domain"/>
    <property type="match status" value="1"/>
</dbReference>
<evidence type="ECO:0000313" key="4">
    <source>
        <dbReference type="Proteomes" id="UP000040453"/>
    </source>
</evidence>
<dbReference type="PANTHER" id="PTHR42879:SF2">
    <property type="entry name" value="3-OXOACYL-[ACYL-CARRIER-PROTEIN] REDUCTASE FABG"/>
    <property type="match status" value="1"/>
</dbReference>
<reference evidence="3 4" key="1">
    <citation type="submission" date="2014-11" db="EMBL/GenBank/DDBJ databases">
        <authorList>
            <person name="Urmite Genomes Urmite Genomes"/>
        </authorList>
    </citation>
    <scope>NUCLEOTIDE SEQUENCE [LARGE SCALE GENOMIC DNA]</scope>
    <source>
        <strain evidence="3 4">Oc5</strain>
    </source>
</reference>
<dbReference type="SUPFAM" id="SSF51735">
    <property type="entry name" value="NAD(P)-binding Rossmann-fold domains"/>
    <property type="match status" value="1"/>
</dbReference>
<protein>
    <submittedName>
        <fullName evidence="3">3-oxoacyl-[acyl-carrier-protein] reductase FabG</fullName>
    </submittedName>
</protein>
<dbReference type="PRINTS" id="PR00081">
    <property type="entry name" value="GDHRDH"/>
</dbReference>
<dbReference type="InterPro" id="IPR036291">
    <property type="entry name" value="NAD(P)-bd_dom_sf"/>
</dbReference>
<dbReference type="FunFam" id="3.40.50.720:FF:000173">
    <property type="entry name" value="3-oxoacyl-[acyl-carrier protein] reductase"/>
    <property type="match status" value="1"/>
</dbReference>
<dbReference type="RefSeq" id="WP_042534931.1">
    <property type="nucleotide sequence ID" value="NZ_CAXOIH010000001.1"/>
</dbReference>
<evidence type="ECO:0000256" key="1">
    <source>
        <dbReference type="ARBA" id="ARBA00006484"/>
    </source>
</evidence>
<gene>
    <name evidence="3" type="primary">fabG_9</name>
    <name evidence="3" type="ORF">BN997_04186</name>
</gene>
<dbReference type="InterPro" id="IPR002347">
    <property type="entry name" value="SDR_fam"/>
</dbReference>
<dbReference type="OrthoDB" id="9803333at2"/>
<accession>A0A0A1MXZ2</accession>
<keyword evidence="2" id="KW-0560">Oxidoreductase</keyword>
<dbReference type="GO" id="GO:0016491">
    <property type="term" value="F:oxidoreductase activity"/>
    <property type="evidence" value="ECO:0007669"/>
    <property type="project" value="UniProtKB-KW"/>
</dbReference>
<dbReference type="CDD" id="cd05233">
    <property type="entry name" value="SDR_c"/>
    <property type="match status" value="1"/>
</dbReference>
<dbReference type="Proteomes" id="UP000040453">
    <property type="component" value="Unassembled WGS sequence"/>
</dbReference>
<dbReference type="InterPro" id="IPR050259">
    <property type="entry name" value="SDR"/>
</dbReference>
<dbReference type="Pfam" id="PF13561">
    <property type="entry name" value="adh_short_C2"/>
    <property type="match status" value="1"/>
</dbReference>
<dbReference type="NCBIfam" id="NF047420">
    <property type="entry name" value="EF_P_mod_YmfI"/>
    <property type="match status" value="1"/>
</dbReference>
<keyword evidence="4" id="KW-1185">Reference proteome</keyword>
<comment type="similarity">
    <text evidence="1">Belongs to the short-chain dehydrogenases/reductases (SDR) family.</text>
</comment>
<dbReference type="PANTHER" id="PTHR42879">
    <property type="entry name" value="3-OXOACYL-(ACYL-CARRIER-PROTEIN) REDUCTASE"/>
    <property type="match status" value="1"/>
</dbReference>
<dbReference type="AlphaFoldDB" id="A0A0A1MXZ2"/>
<proteinExistence type="inferred from homology"/>
<name>A0A0A1MXZ2_9BACI</name>
<evidence type="ECO:0000313" key="3">
    <source>
        <dbReference type="EMBL" id="CEI84242.1"/>
    </source>
</evidence>
<dbReference type="STRING" id="545501.BN997_04186"/>
<dbReference type="EMBL" id="CDGG01000001">
    <property type="protein sequence ID" value="CEI84242.1"/>
    <property type="molecule type" value="Genomic_DNA"/>
</dbReference>